<evidence type="ECO:0000313" key="7">
    <source>
        <dbReference type="Proteomes" id="UP001327560"/>
    </source>
</evidence>
<gene>
    <name evidence="6" type="ORF">Cni_G13443</name>
</gene>
<dbReference type="Pfam" id="PF00139">
    <property type="entry name" value="Lectin_legB"/>
    <property type="match status" value="1"/>
</dbReference>
<dbReference type="GO" id="GO:0030246">
    <property type="term" value="F:carbohydrate binding"/>
    <property type="evidence" value="ECO:0007669"/>
    <property type="project" value="UniProtKB-KW"/>
</dbReference>
<evidence type="ECO:0000259" key="5">
    <source>
        <dbReference type="Pfam" id="PF00139"/>
    </source>
</evidence>
<organism evidence="6 7">
    <name type="scientific">Canna indica</name>
    <name type="common">Indian-shot</name>
    <dbReference type="NCBI Taxonomy" id="4628"/>
    <lineage>
        <taxon>Eukaryota</taxon>
        <taxon>Viridiplantae</taxon>
        <taxon>Streptophyta</taxon>
        <taxon>Embryophyta</taxon>
        <taxon>Tracheophyta</taxon>
        <taxon>Spermatophyta</taxon>
        <taxon>Magnoliopsida</taxon>
        <taxon>Liliopsida</taxon>
        <taxon>Zingiberales</taxon>
        <taxon>Cannaceae</taxon>
        <taxon>Canna</taxon>
    </lineage>
</organism>
<dbReference type="Gene3D" id="2.60.120.200">
    <property type="match status" value="1"/>
</dbReference>
<protein>
    <recommendedName>
        <fullName evidence="5">Legume lectin domain-containing protein</fullName>
    </recommendedName>
</protein>
<dbReference type="PANTHER" id="PTHR32401">
    <property type="entry name" value="CONCANAVALIN A-LIKE LECTIN FAMILY PROTEIN"/>
    <property type="match status" value="1"/>
</dbReference>
<keyword evidence="2" id="KW-0430">Lectin</keyword>
<dbReference type="EMBL" id="CP136893">
    <property type="protein sequence ID" value="WOL04721.1"/>
    <property type="molecule type" value="Genomic_DNA"/>
</dbReference>
<dbReference type="InterPro" id="IPR001220">
    <property type="entry name" value="Legume_lectin_dom"/>
</dbReference>
<feature type="domain" description="Legume lectin" evidence="5">
    <location>
        <begin position="39"/>
        <end position="257"/>
    </location>
</feature>
<sequence length="352" mass="38118">MAMSSPAYTFAFAVFLLLVASLSGGTCKSADKGRDFCFSFDGSEKNHSFSSEFDLYGDAEMGGSAVRITRPAKSSSGRIAYRKAVRIFGVKPGFSTSFSFSISPGSGSGLAFFLSPNAVHLEPAEGDWLGLSTSLLAVRFGTPKDDKFGNLSGSLIEIDVGGELLSKSSNLSDVDLLLNSGEKLRSWIDYDGESKRMELKLTKNNDSRTMNSSIAYSINLSNLLRREAVFVGLSSWNGNSTETSSIYSWNFTVKHGAPYLMHSEPLNPNSFLVQSTESPPVHPRSAYPWGVLMAMVFAAACGATLTFFMMFVWVALVSRRPVTPVEYPVAPVDVAYGKIESVGEKNPENGKK</sequence>
<evidence type="ECO:0000256" key="1">
    <source>
        <dbReference type="ARBA" id="ARBA00007606"/>
    </source>
</evidence>
<name>A0AAQ3KFM7_9LILI</name>
<dbReference type="Proteomes" id="UP001327560">
    <property type="component" value="Chromosome 4"/>
</dbReference>
<feature type="chain" id="PRO_5042886803" description="Legume lectin domain-containing protein" evidence="4">
    <location>
        <begin position="25"/>
        <end position="352"/>
    </location>
</feature>
<keyword evidence="7" id="KW-1185">Reference proteome</keyword>
<dbReference type="PANTHER" id="PTHR32401:SF16">
    <property type="entry name" value="CONCANAVALIN A-LIKE LECTIN FAMILY PROTEIN"/>
    <property type="match status" value="1"/>
</dbReference>
<evidence type="ECO:0000256" key="3">
    <source>
        <dbReference type="SAM" id="Phobius"/>
    </source>
</evidence>
<accession>A0AAQ3KFM7</accession>
<evidence type="ECO:0000313" key="6">
    <source>
        <dbReference type="EMBL" id="WOL04721.1"/>
    </source>
</evidence>
<dbReference type="SUPFAM" id="SSF49899">
    <property type="entry name" value="Concanavalin A-like lectins/glucanases"/>
    <property type="match status" value="1"/>
</dbReference>
<proteinExistence type="inferred from homology"/>
<keyword evidence="3" id="KW-1133">Transmembrane helix</keyword>
<feature type="signal peptide" evidence="4">
    <location>
        <begin position="1"/>
        <end position="24"/>
    </location>
</feature>
<dbReference type="AlphaFoldDB" id="A0AAQ3KFM7"/>
<dbReference type="InterPro" id="IPR013320">
    <property type="entry name" value="ConA-like_dom_sf"/>
</dbReference>
<evidence type="ECO:0000256" key="4">
    <source>
        <dbReference type="SAM" id="SignalP"/>
    </source>
</evidence>
<comment type="similarity">
    <text evidence="1">Belongs to the leguminous lectin family.</text>
</comment>
<evidence type="ECO:0000256" key="2">
    <source>
        <dbReference type="ARBA" id="ARBA00022734"/>
    </source>
</evidence>
<dbReference type="InterPro" id="IPR050258">
    <property type="entry name" value="Leguminous_Lectin"/>
</dbReference>
<feature type="transmembrane region" description="Helical" evidence="3">
    <location>
        <begin position="289"/>
        <end position="316"/>
    </location>
</feature>
<keyword evidence="3" id="KW-0812">Transmembrane</keyword>
<keyword evidence="4" id="KW-0732">Signal</keyword>
<keyword evidence="3" id="KW-0472">Membrane</keyword>
<reference evidence="6 7" key="1">
    <citation type="submission" date="2023-10" db="EMBL/GenBank/DDBJ databases">
        <title>Chromosome-scale genome assembly provides insights into flower coloration mechanisms of Canna indica.</title>
        <authorList>
            <person name="Li C."/>
        </authorList>
    </citation>
    <scope>NUCLEOTIDE SEQUENCE [LARGE SCALE GENOMIC DNA]</scope>
    <source>
        <tissue evidence="6">Flower</tissue>
    </source>
</reference>